<accession>A0AB33E8V4</accession>
<dbReference type="RefSeq" id="WP_081625698.1">
    <property type="nucleotide sequence ID" value="NZ_CP023466.1"/>
</dbReference>
<feature type="region of interest" description="Disordered" evidence="1">
    <location>
        <begin position="46"/>
        <end position="67"/>
    </location>
</feature>
<sequence length="126" mass="14057">MGRNRTDSWAGYQAQHLIPSELKNHPILKKVGIDLDDSSNGIFLPASKAKPEGAISGMPRHTGSHPNYTEAVRKSLNEMDRNLPVERLQKQVFDLQGRLRNVTGSGMPVRNVDGAKTEVWLKWLGK</sequence>
<dbReference type="InterPro" id="IPR032871">
    <property type="entry name" value="AHH_dom_containing"/>
</dbReference>
<dbReference type="Proteomes" id="UP000218385">
    <property type="component" value="Chromosome"/>
</dbReference>
<dbReference type="EMBL" id="CP023466">
    <property type="protein sequence ID" value="ATE76564.1"/>
    <property type="molecule type" value="Genomic_DNA"/>
</dbReference>
<gene>
    <name evidence="2" type="ORF">CNN82_09055</name>
</gene>
<evidence type="ECO:0000256" key="1">
    <source>
        <dbReference type="SAM" id="MobiDB-lite"/>
    </source>
</evidence>
<organism evidence="2 3">
    <name type="scientific">Pseudomonas frederiksbergensis</name>
    <dbReference type="NCBI Taxonomy" id="104087"/>
    <lineage>
        <taxon>Bacteria</taxon>
        <taxon>Pseudomonadati</taxon>
        <taxon>Pseudomonadota</taxon>
        <taxon>Gammaproteobacteria</taxon>
        <taxon>Pseudomonadales</taxon>
        <taxon>Pseudomonadaceae</taxon>
        <taxon>Pseudomonas</taxon>
    </lineage>
</organism>
<dbReference type="Pfam" id="PF14412">
    <property type="entry name" value="AHH"/>
    <property type="match status" value="1"/>
</dbReference>
<evidence type="ECO:0008006" key="4">
    <source>
        <dbReference type="Google" id="ProtNLM"/>
    </source>
</evidence>
<protein>
    <recommendedName>
        <fullName evidence="4">AHH domain-containing protein</fullName>
    </recommendedName>
</protein>
<name>A0AB33E8V4_9PSED</name>
<dbReference type="AlphaFoldDB" id="A0AB33E8V4"/>
<evidence type="ECO:0000313" key="2">
    <source>
        <dbReference type="EMBL" id="ATE76564.1"/>
    </source>
</evidence>
<evidence type="ECO:0000313" key="3">
    <source>
        <dbReference type="Proteomes" id="UP000218385"/>
    </source>
</evidence>
<reference evidence="2 3" key="1">
    <citation type="submission" date="2017-09" db="EMBL/GenBank/DDBJ databases">
        <title>Complete Genome sequence of Lysobacter capsici KNU-15.</title>
        <authorList>
            <person name="Kim M.-C."/>
            <person name="Yi H."/>
            <person name="Lee D.-W."/>
            <person name="Shin J.-H."/>
        </authorList>
    </citation>
    <scope>NUCLEOTIDE SEQUENCE [LARGE SCALE GENOMIC DNA]</scope>
    <source>
        <strain evidence="2 3">KNU-15</strain>
    </source>
</reference>
<proteinExistence type="predicted"/>